<proteinExistence type="predicted"/>
<sequence>MEFRHKGLRRLFEEGDTRGVSSQPIPKLRRILGALQSARKPEDMDLPGFKLHPLYHDRDGQWAVTVTGNWRVVFFFTDGEPTDIDLVDYH</sequence>
<dbReference type="Proteomes" id="UP000233293">
    <property type="component" value="Unassembled WGS sequence"/>
</dbReference>
<dbReference type="AlphaFoldDB" id="A0A2N3PM86"/>
<dbReference type="OrthoDB" id="9801102at2"/>
<evidence type="ECO:0000313" key="2">
    <source>
        <dbReference type="Proteomes" id="UP000233293"/>
    </source>
</evidence>
<dbReference type="Gene3D" id="3.30.2310.20">
    <property type="entry name" value="RelE-like"/>
    <property type="match status" value="1"/>
</dbReference>
<name>A0A2N3PM86_9PROT</name>
<gene>
    <name evidence="1" type="ORF">CWS72_26305</name>
</gene>
<keyword evidence="2" id="KW-1185">Reference proteome</keyword>
<dbReference type="Pfam" id="PF05015">
    <property type="entry name" value="HigB-like_toxin"/>
    <property type="match status" value="1"/>
</dbReference>
<dbReference type="PANTHER" id="PTHR40266">
    <property type="entry name" value="TOXIN HIGB-1"/>
    <property type="match status" value="1"/>
</dbReference>
<organism evidence="1 2">
    <name type="scientific">Telmatospirillum siberiense</name>
    <dbReference type="NCBI Taxonomy" id="382514"/>
    <lineage>
        <taxon>Bacteria</taxon>
        <taxon>Pseudomonadati</taxon>
        <taxon>Pseudomonadota</taxon>
        <taxon>Alphaproteobacteria</taxon>
        <taxon>Rhodospirillales</taxon>
        <taxon>Rhodospirillaceae</taxon>
        <taxon>Telmatospirillum</taxon>
    </lineage>
</organism>
<dbReference type="RefSeq" id="WP_101253637.1">
    <property type="nucleotide sequence ID" value="NZ_PIUM01000054.1"/>
</dbReference>
<dbReference type="SUPFAM" id="SSF143011">
    <property type="entry name" value="RelE-like"/>
    <property type="match status" value="1"/>
</dbReference>
<dbReference type="InterPro" id="IPR035093">
    <property type="entry name" value="RelE/ParE_toxin_dom_sf"/>
</dbReference>
<protein>
    <submittedName>
        <fullName evidence="1">Peptidase</fullName>
    </submittedName>
</protein>
<dbReference type="EMBL" id="PIUM01000054">
    <property type="protein sequence ID" value="PKU21518.1"/>
    <property type="molecule type" value="Genomic_DNA"/>
</dbReference>
<dbReference type="InterPro" id="IPR007711">
    <property type="entry name" value="HigB-1"/>
</dbReference>
<comment type="caution">
    <text evidence="1">The sequence shown here is derived from an EMBL/GenBank/DDBJ whole genome shotgun (WGS) entry which is preliminary data.</text>
</comment>
<dbReference type="PANTHER" id="PTHR40266:SF2">
    <property type="entry name" value="TOXIN HIGB-1"/>
    <property type="match status" value="1"/>
</dbReference>
<reference evidence="2" key="1">
    <citation type="submission" date="2017-12" db="EMBL/GenBank/DDBJ databases">
        <title>Draft genome sequence of Telmatospirillum siberiense 26-4b1T, an acidotolerant peatland alphaproteobacterium potentially involved in sulfur cycling.</title>
        <authorList>
            <person name="Hausmann B."/>
            <person name="Pjevac P."/>
            <person name="Schreck K."/>
            <person name="Herbold C.W."/>
            <person name="Daims H."/>
            <person name="Wagner M."/>
            <person name="Pester M."/>
            <person name="Loy A."/>
        </authorList>
    </citation>
    <scope>NUCLEOTIDE SEQUENCE [LARGE SCALE GENOMIC DNA]</scope>
    <source>
        <strain evidence="2">26-4b1</strain>
    </source>
</reference>
<accession>A0A2N3PM86</accession>
<evidence type="ECO:0000313" key="1">
    <source>
        <dbReference type="EMBL" id="PKU21518.1"/>
    </source>
</evidence>